<reference evidence="3 4" key="1">
    <citation type="submission" date="2015-04" db="EMBL/GenBank/DDBJ databases">
        <title>Lasius niger genome sequencing.</title>
        <authorList>
            <person name="Konorov E.A."/>
            <person name="Nikitin M.A."/>
            <person name="Kirill M.V."/>
            <person name="Chang P."/>
        </authorList>
    </citation>
    <scope>NUCLEOTIDE SEQUENCE [LARGE SCALE GENOMIC DNA]</scope>
    <source>
        <tissue evidence="3">Whole</tissue>
    </source>
</reference>
<proteinExistence type="predicted"/>
<feature type="compositionally biased region" description="Acidic residues" evidence="1">
    <location>
        <begin position="49"/>
        <end position="64"/>
    </location>
</feature>
<dbReference type="Pfam" id="PF25597">
    <property type="entry name" value="SH3_retrovirus"/>
    <property type="match status" value="1"/>
</dbReference>
<comment type="caution">
    <text evidence="3">The sequence shown here is derived from an EMBL/GenBank/DDBJ whole genome shotgun (WGS) entry which is preliminary data.</text>
</comment>
<evidence type="ECO:0000313" key="4">
    <source>
        <dbReference type="Proteomes" id="UP000036403"/>
    </source>
</evidence>
<feature type="region of interest" description="Disordered" evidence="1">
    <location>
        <begin position="41"/>
        <end position="108"/>
    </location>
</feature>
<evidence type="ECO:0000256" key="1">
    <source>
        <dbReference type="SAM" id="MobiDB-lite"/>
    </source>
</evidence>
<organism evidence="3 4">
    <name type="scientific">Lasius niger</name>
    <name type="common">Black garden ant</name>
    <dbReference type="NCBI Taxonomy" id="67767"/>
    <lineage>
        <taxon>Eukaryota</taxon>
        <taxon>Metazoa</taxon>
        <taxon>Ecdysozoa</taxon>
        <taxon>Arthropoda</taxon>
        <taxon>Hexapoda</taxon>
        <taxon>Insecta</taxon>
        <taxon>Pterygota</taxon>
        <taxon>Neoptera</taxon>
        <taxon>Endopterygota</taxon>
        <taxon>Hymenoptera</taxon>
        <taxon>Apocrita</taxon>
        <taxon>Aculeata</taxon>
        <taxon>Formicoidea</taxon>
        <taxon>Formicidae</taxon>
        <taxon>Formicinae</taxon>
        <taxon>Lasius</taxon>
        <taxon>Lasius</taxon>
    </lineage>
</organism>
<feature type="compositionally biased region" description="Polar residues" evidence="1">
    <location>
        <begin position="91"/>
        <end position="102"/>
    </location>
</feature>
<dbReference type="InterPro" id="IPR057670">
    <property type="entry name" value="SH3_retrovirus"/>
</dbReference>
<accession>A0A0J7JXE3</accession>
<dbReference type="Proteomes" id="UP000036403">
    <property type="component" value="Unassembled WGS sequence"/>
</dbReference>
<name>A0A0J7JXE3_LASNI</name>
<dbReference type="PaxDb" id="67767-A0A0J7JXE3"/>
<evidence type="ECO:0000313" key="3">
    <source>
        <dbReference type="EMBL" id="KMQ82772.1"/>
    </source>
</evidence>
<dbReference type="OrthoDB" id="8067349at2759"/>
<protein>
    <submittedName>
        <fullName evidence="3">Gag-pol polyprotein</fullName>
    </submittedName>
</protein>
<dbReference type="AlphaFoldDB" id="A0A0J7JXE3"/>
<dbReference type="EMBL" id="LBMM01023183">
    <property type="protein sequence ID" value="KMQ82772.1"/>
    <property type="molecule type" value="Genomic_DNA"/>
</dbReference>
<dbReference type="STRING" id="67767.A0A0J7JXE3"/>
<keyword evidence="4" id="KW-1185">Reference proteome</keyword>
<feature type="domain" description="Retroviral polymerase SH3-like" evidence="2">
    <location>
        <begin position="1"/>
        <end position="39"/>
    </location>
</feature>
<feature type="compositionally biased region" description="Acidic residues" evidence="1">
    <location>
        <begin position="71"/>
        <end position="87"/>
    </location>
</feature>
<sequence length="178" mass="20683">MFVGYCENSKGYRLIDPRTKKIVKSRDVVFFEEFKDSKTKEPNYIQLQLDEEDESDMEKDDDSSDTAAIERDDEEETISDYSDCVEENESKQLIETQSNLPRRSTRVPKPVSRDDFNMYLTKESIAEVPETVEEALVSPDSKQWIKAMEEEYDSLVANNTWTTVDLPIGQKTLNTKWV</sequence>
<gene>
    <name evidence="3" type="ORF">RF55_21919</name>
</gene>
<evidence type="ECO:0000259" key="2">
    <source>
        <dbReference type="Pfam" id="PF25597"/>
    </source>
</evidence>
<feature type="non-terminal residue" evidence="3">
    <location>
        <position position="178"/>
    </location>
</feature>